<reference evidence="4" key="2">
    <citation type="journal article" date="2016" name="Sci. Rep.">
        <title>Dictyocaulus viviparus genome, variome and transcriptome elucidate lungworm biology and support future intervention.</title>
        <authorList>
            <person name="McNulty S.N."/>
            <person name="Strube C."/>
            <person name="Rosa B.A."/>
            <person name="Martin J.C."/>
            <person name="Tyagi R."/>
            <person name="Choi Y.J."/>
            <person name="Wang Q."/>
            <person name="Hallsworth Pepin K."/>
            <person name="Zhang X."/>
            <person name="Ozersky P."/>
            <person name="Wilson R.K."/>
            <person name="Sternberg P.W."/>
            <person name="Gasser R.B."/>
            <person name="Mitreva M."/>
        </authorList>
    </citation>
    <scope>NUCLEOTIDE SEQUENCE [LARGE SCALE GENOMIC DNA]</scope>
    <source>
        <strain evidence="4">HannoverDv2000</strain>
    </source>
</reference>
<sequence>MMIVLFSIIFSVTRCEQTKSTTKTEVSEQIDPSIYVRQNLFGSGQDLYSNQGGATMPGDFAFTCKCTAKLPSPIPSIVTPTDANQIAQQQIQQLQEQVRRQQEVINRANQQKNGVEQFTQIMQLANSMECSCQNDEAGWKDRSVQPYGTSNFVRGNGITGFPTYPGHLRSEAFRGYPAGAQYIDASSGLPIEYGQYGQRGVPLTVPFQTRLQPILKHRFNR</sequence>
<evidence type="ECO:0000313" key="3">
    <source>
        <dbReference type="EMBL" id="KJH43138.1"/>
    </source>
</evidence>
<reference evidence="3 4" key="1">
    <citation type="submission" date="2013-11" db="EMBL/GenBank/DDBJ databases">
        <title>Draft genome of the bovine lungworm Dictyocaulus viviparus.</title>
        <authorList>
            <person name="Mitreva M."/>
        </authorList>
    </citation>
    <scope>NUCLEOTIDE SEQUENCE [LARGE SCALE GENOMIC DNA]</scope>
    <source>
        <strain evidence="3 4">HannoverDv2000</strain>
    </source>
</reference>
<keyword evidence="2" id="KW-0732">Signal</keyword>
<protein>
    <submittedName>
        <fullName evidence="3">Uncharacterized protein</fullName>
    </submittedName>
</protein>
<keyword evidence="1" id="KW-0175">Coiled coil</keyword>
<dbReference type="OrthoDB" id="5869603at2759"/>
<dbReference type="Proteomes" id="UP000053766">
    <property type="component" value="Unassembled WGS sequence"/>
</dbReference>
<proteinExistence type="predicted"/>
<accession>A0A0D8XEV9</accession>
<organism evidence="3 4">
    <name type="scientific">Dictyocaulus viviparus</name>
    <name type="common">Bovine lungworm</name>
    <dbReference type="NCBI Taxonomy" id="29172"/>
    <lineage>
        <taxon>Eukaryota</taxon>
        <taxon>Metazoa</taxon>
        <taxon>Ecdysozoa</taxon>
        <taxon>Nematoda</taxon>
        <taxon>Chromadorea</taxon>
        <taxon>Rhabditida</taxon>
        <taxon>Rhabditina</taxon>
        <taxon>Rhabditomorpha</taxon>
        <taxon>Strongyloidea</taxon>
        <taxon>Metastrongylidae</taxon>
        <taxon>Dictyocaulus</taxon>
    </lineage>
</organism>
<evidence type="ECO:0000313" key="4">
    <source>
        <dbReference type="Proteomes" id="UP000053766"/>
    </source>
</evidence>
<gene>
    <name evidence="3" type="ORF">DICVIV_10859</name>
</gene>
<feature type="coiled-coil region" evidence="1">
    <location>
        <begin position="84"/>
        <end position="111"/>
    </location>
</feature>
<evidence type="ECO:0000256" key="1">
    <source>
        <dbReference type="SAM" id="Coils"/>
    </source>
</evidence>
<dbReference type="AlphaFoldDB" id="A0A0D8XEV9"/>
<keyword evidence="4" id="KW-1185">Reference proteome</keyword>
<feature type="chain" id="PRO_5012384586" evidence="2">
    <location>
        <begin position="16"/>
        <end position="221"/>
    </location>
</feature>
<name>A0A0D8XEV9_DICVI</name>
<dbReference type="EMBL" id="KN716588">
    <property type="protein sequence ID" value="KJH43138.1"/>
    <property type="molecule type" value="Genomic_DNA"/>
</dbReference>
<feature type="signal peptide" evidence="2">
    <location>
        <begin position="1"/>
        <end position="15"/>
    </location>
</feature>
<evidence type="ECO:0000256" key="2">
    <source>
        <dbReference type="SAM" id="SignalP"/>
    </source>
</evidence>